<sequence>MPIAVPKPLFTNPELPLPKFAKPDVPPMPEFAKPDDGLVVLFPKPGAGSILRNVIVRLSMAP</sequence>
<gene>
    <name evidence="1" type="ORF">BIN_B_02948</name>
</gene>
<name>A0A653EP77_9MYCO</name>
<accession>A0A653EP77</accession>
<proteinExistence type="predicted"/>
<dbReference type="EMBL" id="LR589092">
    <property type="protein sequence ID" value="VTO99218.1"/>
    <property type="molecule type" value="Genomic_DNA"/>
</dbReference>
<evidence type="ECO:0000313" key="1">
    <source>
        <dbReference type="EMBL" id="VTO99218.1"/>
    </source>
</evidence>
<protein>
    <submittedName>
        <fullName evidence="1">Uncharacterized protein</fullName>
    </submittedName>
</protein>
<organism evidence="1">
    <name type="scientific">Mycobacterium riyadhense</name>
    <dbReference type="NCBI Taxonomy" id="486698"/>
    <lineage>
        <taxon>Bacteria</taxon>
        <taxon>Bacillati</taxon>
        <taxon>Actinomycetota</taxon>
        <taxon>Actinomycetes</taxon>
        <taxon>Mycobacteriales</taxon>
        <taxon>Mycobacteriaceae</taxon>
        <taxon>Mycobacterium</taxon>
    </lineage>
</organism>
<dbReference type="AlphaFoldDB" id="A0A653EP77"/>
<reference evidence="1" key="1">
    <citation type="submission" date="2019-05" db="EMBL/GenBank/DDBJ databases">
        <authorList>
            <person name="Naeem R."/>
            <person name="Antony C."/>
            <person name="Guan Q."/>
        </authorList>
    </citation>
    <scope>NUCLEOTIDE SEQUENCE</scope>
    <source>
        <strain evidence="1">2</strain>
    </source>
</reference>